<dbReference type="InterPro" id="IPR001387">
    <property type="entry name" value="Cro/C1-type_HTH"/>
</dbReference>
<dbReference type="PANTHER" id="PTHR46797">
    <property type="entry name" value="HTH-TYPE TRANSCRIPTIONAL REGULATOR"/>
    <property type="match status" value="1"/>
</dbReference>
<dbReference type="GO" id="GO:0003700">
    <property type="term" value="F:DNA-binding transcription factor activity"/>
    <property type="evidence" value="ECO:0007669"/>
    <property type="project" value="TreeGrafter"/>
</dbReference>
<dbReference type="Pfam" id="PF01381">
    <property type="entry name" value="HTH_3"/>
    <property type="match status" value="1"/>
</dbReference>
<protein>
    <submittedName>
        <fullName evidence="3">Helix-turn-helix transcriptional regulator</fullName>
    </submittedName>
</protein>
<dbReference type="PANTHER" id="PTHR46797:SF1">
    <property type="entry name" value="METHYLPHOSPHONATE SYNTHASE"/>
    <property type="match status" value="1"/>
</dbReference>
<evidence type="ECO:0000313" key="4">
    <source>
        <dbReference type="Proteomes" id="UP000823928"/>
    </source>
</evidence>
<dbReference type="SUPFAM" id="SSF47413">
    <property type="entry name" value="lambda repressor-like DNA-binding domains"/>
    <property type="match status" value="1"/>
</dbReference>
<dbReference type="GO" id="GO:0003677">
    <property type="term" value="F:DNA binding"/>
    <property type="evidence" value="ECO:0007669"/>
    <property type="project" value="UniProtKB-KW"/>
</dbReference>
<dbReference type="EMBL" id="DVIU01000163">
    <property type="protein sequence ID" value="HIS36596.1"/>
    <property type="molecule type" value="Genomic_DNA"/>
</dbReference>
<dbReference type="InterPro" id="IPR050807">
    <property type="entry name" value="TransReg_Diox_bact_type"/>
</dbReference>
<accession>A0A9D1EZ45</accession>
<sequence>MNKGYLQKFAKNLKKLRKEKGLTQDDLASDKISRSMISLIEIAKTDLTVSKVKIIADTLKVHPKDLFDFD</sequence>
<gene>
    <name evidence="3" type="ORF">IAC10_08205</name>
</gene>
<organism evidence="3 4">
    <name type="scientific">Candidatus Scatousia excrementigallinarum</name>
    <dbReference type="NCBI Taxonomy" id="2840935"/>
    <lineage>
        <taxon>Bacteria</taxon>
        <taxon>Candidatus Scatousia</taxon>
    </lineage>
</organism>
<dbReference type="SMART" id="SM00530">
    <property type="entry name" value="HTH_XRE"/>
    <property type="match status" value="1"/>
</dbReference>
<dbReference type="GO" id="GO:0005829">
    <property type="term" value="C:cytosol"/>
    <property type="evidence" value="ECO:0007669"/>
    <property type="project" value="TreeGrafter"/>
</dbReference>
<feature type="domain" description="HTH cro/C1-type" evidence="2">
    <location>
        <begin position="13"/>
        <end position="66"/>
    </location>
</feature>
<reference evidence="3" key="2">
    <citation type="journal article" date="2021" name="PeerJ">
        <title>Extensive microbial diversity within the chicken gut microbiome revealed by metagenomics and culture.</title>
        <authorList>
            <person name="Gilroy R."/>
            <person name="Ravi A."/>
            <person name="Getino M."/>
            <person name="Pursley I."/>
            <person name="Horton D.L."/>
            <person name="Alikhan N.F."/>
            <person name="Baker D."/>
            <person name="Gharbi K."/>
            <person name="Hall N."/>
            <person name="Watson M."/>
            <person name="Adriaenssens E.M."/>
            <person name="Foster-Nyarko E."/>
            <person name="Jarju S."/>
            <person name="Secka A."/>
            <person name="Antonio M."/>
            <person name="Oren A."/>
            <person name="Chaudhuri R.R."/>
            <person name="La Ragione R."/>
            <person name="Hildebrand F."/>
            <person name="Pallen M.J."/>
        </authorList>
    </citation>
    <scope>NUCLEOTIDE SEQUENCE</scope>
    <source>
        <strain evidence="3">6276</strain>
    </source>
</reference>
<proteinExistence type="predicted"/>
<name>A0A9D1EZ45_9BACT</name>
<evidence type="ECO:0000256" key="1">
    <source>
        <dbReference type="ARBA" id="ARBA00023125"/>
    </source>
</evidence>
<dbReference type="InterPro" id="IPR010982">
    <property type="entry name" value="Lambda_DNA-bd_dom_sf"/>
</dbReference>
<reference evidence="3" key="1">
    <citation type="submission" date="2020-10" db="EMBL/GenBank/DDBJ databases">
        <authorList>
            <person name="Gilroy R."/>
        </authorList>
    </citation>
    <scope>NUCLEOTIDE SEQUENCE</scope>
    <source>
        <strain evidence="3">6276</strain>
    </source>
</reference>
<evidence type="ECO:0000259" key="2">
    <source>
        <dbReference type="PROSITE" id="PS50943"/>
    </source>
</evidence>
<dbReference type="PROSITE" id="PS50943">
    <property type="entry name" value="HTH_CROC1"/>
    <property type="match status" value="1"/>
</dbReference>
<evidence type="ECO:0000313" key="3">
    <source>
        <dbReference type="EMBL" id="HIS36596.1"/>
    </source>
</evidence>
<dbReference type="Proteomes" id="UP000823928">
    <property type="component" value="Unassembled WGS sequence"/>
</dbReference>
<dbReference type="Gene3D" id="1.10.260.40">
    <property type="entry name" value="lambda repressor-like DNA-binding domains"/>
    <property type="match status" value="1"/>
</dbReference>
<keyword evidence="1" id="KW-0238">DNA-binding</keyword>
<dbReference type="CDD" id="cd00093">
    <property type="entry name" value="HTH_XRE"/>
    <property type="match status" value="1"/>
</dbReference>
<dbReference type="AlphaFoldDB" id="A0A9D1EZ45"/>
<comment type="caution">
    <text evidence="3">The sequence shown here is derived from an EMBL/GenBank/DDBJ whole genome shotgun (WGS) entry which is preliminary data.</text>
</comment>